<proteinExistence type="predicted"/>
<protein>
    <submittedName>
        <fullName evidence="1">Uncharacterized protein</fullName>
    </submittedName>
</protein>
<evidence type="ECO:0000313" key="2">
    <source>
        <dbReference type="Proteomes" id="UP000014969"/>
    </source>
</evidence>
<gene>
    <name evidence="1" type="ORF">J108_21225</name>
</gene>
<evidence type="ECO:0000313" key="1">
    <source>
        <dbReference type="EMBL" id="EPQ21557.1"/>
    </source>
</evidence>
<dbReference type="EMBL" id="ATFQ01000031">
    <property type="protein sequence ID" value="EPQ21557.1"/>
    <property type="molecule type" value="Genomic_DNA"/>
</dbReference>
<accession>A0A829HNL5</accession>
<organism evidence="1 2">
    <name type="scientific">Mycobacteroides abscessus subsp. bolletii CRM-0020</name>
    <dbReference type="NCBI Taxonomy" id="1306401"/>
    <lineage>
        <taxon>Bacteria</taxon>
        <taxon>Bacillati</taxon>
        <taxon>Actinomycetota</taxon>
        <taxon>Actinomycetes</taxon>
        <taxon>Mycobacteriales</taxon>
        <taxon>Mycobacteriaceae</taxon>
        <taxon>Mycobacteroides</taxon>
        <taxon>Mycobacteroides abscessus</taxon>
    </lineage>
</organism>
<name>A0A829HNL5_9MYCO</name>
<dbReference type="AlphaFoldDB" id="A0A829HNL5"/>
<dbReference type="Proteomes" id="UP000014969">
    <property type="component" value="Unassembled WGS sequence"/>
</dbReference>
<reference evidence="1 2" key="1">
    <citation type="journal article" date="2013" name="Genome Announc.">
        <title>Genome Sequence of an Epidemic Isolate of Mycobacterium abscessus subsp. bolletii from Rio de Janeiro, Brazil.</title>
        <authorList>
            <person name="Davidson R.M."/>
            <person name="Reynolds P.R."/>
            <person name="Farias-Hesson E."/>
            <person name="Duarte R.S."/>
            <person name="Jackson M."/>
            <person name="Strong M."/>
        </authorList>
    </citation>
    <scope>NUCLEOTIDE SEQUENCE [LARGE SCALE GENOMIC DNA]</scope>
    <source>
        <strain evidence="1 2">CRM-0020</strain>
    </source>
</reference>
<comment type="caution">
    <text evidence="1">The sequence shown here is derived from an EMBL/GenBank/DDBJ whole genome shotgun (WGS) entry which is preliminary data.</text>
</comment>
<sequence>MNDRDDEGPCWKAGNERHYFREFLRPADQLESAECPIDLPRWKGWLVFDLANEKVNYLLISACCRIDEIAN</sequence>